<feature type="transmembrane region" description="Helical" evidence="2">
    <location>
        <begin position="5"/>
        <end position="25"/>
    </location>
</feature>
<dbReference type="SUPFAM" id="SSF74653">
    <property type="entry name" value="TolA/TonB C-terminal domain"/>
    <property type="match status" value="1"/>
</dbReference>
<keyword evidence="2" id="KW-0812">Transmembrane</keyword>
<keyword evidence="2" id="KW-1133">Transmembrane helix</keyword>
<reference evidence="3 4" key="1">
    <citation type="submission" date="2019-03" db="EMBL/GenBank/DDBJ databases">
        <title>Genomic Encyclopedia of Type Strains, Phase IV (KMG-IV): sequencing the most valuable type-strain genomes for metagenomic binning, comparative biology and taxonomic classification.</title>
        <authorList>
            <person name="Goeker M."/>
        </authorList>
    </citation>
    <scope>NUCLEOTIDE SEQUENCE [LARGE SCALE GENOMIC DNA]</scope>
    <source>
        <strain evidence="3 4">DSM 100055</strain>
    </source>
</reference>
<feature type="region of interest" description="Disordered" evidence="1">
    <location>
        <begin position="115"/>
        <end position="134"/>
    </location>
</feature>
<evidence type="ECO:0000256" key="1">
    <source>
        <dbReference type="SAM" id="MobiDB-lite"/>
    </source>
</evidence>
<evidence type="ECO:0000256" key="2">
    <source>
        <dbReference type="SAM" id="Phobius"/>
    </source>
</evidence>
<dbReference type="RefSeq" id="WP_134111762.1">
    <property type="nucleotide sequence ID" value="NZ_SOBG01000001.1"/>
</dbReference>
<evidence type="ECO:0000313" key="4">
    <source>
        <dbReference type="Proteomes" id="UP000294678"/>
    </source>
</evidence>
<sequence>MKKYILFSIIFHFLLFYFINDWFLINKPIININNISVGIIEIIEPKKQDKSINIPKNNIITKHKVNFFKKNFKLENNEKKAIIKESLNSKNNIKKEKLTLLKQDLELKNLKKNLNNEKKDENNKKSIKSKREFESNKFNKQKILENNKNQISQIKKEKKMPLFQNQNLANNNISKNTSNKIENIMNTLSNKNIDFEKHKNNIKFNNKNMNDTKKNLNINNSSGNKKQIETIEYNKNINFKIIKYENPKYPKPAQILKLKKDVIVKATFIINEFGDVENIELKSDYKNYKKLGFYEEVEKVIKNYKFSPIFYNNKIVKVKFIKNYKFISPYKK</sequence>
<proteinExistence type="predicted"/>
<dbReference type="AlphaFoldDB" id="A0AA46DZV7"/>
<name>A0AA46DZV7_9FUSO</name>
<gene>
    <name evidence="3" type="ORF">EV215_0017</name>
</gene>
<protein>
    <recommendedName>
        <fullName evidence="5">TonB family protein</fullName>
    </recommendedName>
</protein>
<organism evidence="3 4">
    <name type="scientific">Hypnocyclicus thermotrophus</name>
    <dbReference type="NCBI Taxonomy" id="1627895"/>
    <lineage>
        <taxon>Bacteria</taxon>
        <taxon>Fusobacteriati</taxon>
        <taxon>Fusobacteriota</taxon>
        <taxon>Fusobacteriia</taxon>
        <taxon>Fusobacteriales</taxon>
        <taxon>Fusobacteriaceae</taxon>
        <taxon>Hypnocyclicus</taxon>
    </lineage>
</organism>
<evidence type="ECO:0008006" key="5">
    <source>
        <dbReference type="Google" id="ProtNLM"/>
    </source>
</evidence>
<comment type="caution">
    <text evidence="3">The sequence shown here is derived from an EMBL/GenBank/DDBJ whole genome shotgun (WGS) entry which is preliminary data.</text>
</comment>
<keyword evidence="2" id="KW-0472">Membrane</keyword>
<evidence type="ECO:0000313" key="3">
    <source>
        <dbReference type="EMBL" id="TDT72230.1"/>
    </source>
</evidence>
<dbReference type="Gene3D" id="3.30.1150.10">
    <property type="match status" value="1"/>
</dbReference>
<accession>A0AA46DZV7</accession>
<dbReference type="EMBL" id="SOBG01000001">
    <property type="protein sequence ID" value="TDT72230.1"/>
    <property type="molecule type" value="Genomic_DNA"/>
</dbReference>
<dbReference type="Proteomes" id="UP000294678">
    <property type="component" value="Unassembled WGS sequence"/>
</dbReference>
<keyword evidence="4" id="KW-1185">Reference proteome</keyword>